<feature type="region of interest" description="Disordered" evidence="1">
    <location>
        <begin position="193"/>
        <end position="240"/>
    </location>
</feature>
<dbReference type="InterPro" id="IPR000073">
    <property type="entry name" value="AB_hydrolase_1"/>
</dbReference>
<feature type="non-terminal residue" evidence="4">
    <location>
        <position position="1"/>
    </location>
</feature>
<feature type="domain" description="AB hydrolase-1" evidence="3">
    <location>
        <begin position="87"/>
        <end position="186"/>
    </location>
</feature>
<keyword evidence="2" id="KW-0732">Signal</keyword>
<keyword evidence="4" id="KW-0378">Hydrolase</keyword>
<feature type="compositionally biased region" description="Basic and acidic residues" evidence="1">
    <location>
        <begin position="230"/>
        <end position="240"/>
    </location>
</feature>
<reference evidence="5" key="1">
    <citation type="journal article" date="2019" name="Int. J. Syst. Evol. Microbiol.">
        <title>The Global Catalogue of Microorganisms (GCM) 10K type strain sequencing project: providing services to taxonomists for standard genome sequencing and annotation.</title>
        <authorList>
            <consortium name="The Broad Institute Genomics Platform"/>
            <consortium name="The Broad Institute Genome Sequencing Center for Infectious Disease"/>
            <person name="Wu L."/>
            <person name="Ma J."/>
        </authorList>
    </citation>
    <scope>NUCLEOTIDE SEQUENCE [LARGE SCALE GENOMIC DNA]</scope>
    <source>
        <strain evidence="5">JCM 31696</strain>
    </source>
</reference>
<accession>A0ABW3CP81</accession>
<dbReference type="PANTHER" id="PTHR43139:SF52">
    <property type="entry name" value="SI:DKEY-122A22.2"/>
    <property type="match status" value="1"/>
</dbReference>
<evidence type="ECO:0000256" key="2">
    <source>
        <dbReference type="SAM" id="SignalP"/>
    </source>
</evidence>
<dbReference type="SUPFAM" id="SSF53474">
    <property type="entry name" value="alpha/beta-Hydrolases"/>
    <property type="match status" value="1"/>
</dbReference>
<protein>
    <submittedName>
        <fullName evidence="4">Alpha/beta fold hydrolase</fullName>
    </submittedName>
</protein>
<feature type="signal peptide" evidence="2">
    <location>
        <begin position="1"/>
        <end position="27"/>
    </location>
</feature>
<evidence type="ECO:0000313" key="5">
    <source>
        <dbReference type="Proteomes" id="UP001597083"/>
    </source>
</evidence>
<keyword evidence="5" id="KW-1185">Reference proteome</keyword>
<name>A0ABW3CP81_9ACTN</name>
<dbReference type="PANTHER" id="PTHR43139">
    <property type="entry name" value="SI:DKEY-122A22.2"/>
    <property type="match status" value="1"/>
</dbReference>
<dbReference type="InterPro" id="IPR052370">
    <property type="entry name" value="Meta-cleavage_hydrolase"/>
</dbReference>
<evidence type="ECO:0000313" key="4">
    <source>
        <dbReference type="EMBL" id="MFD0855762.1"/>
    </source>
</evidence>
<evidence type="ECO:0000256" key="1">
    <source>
        <dbReference type="SAM" id="MobiDB-lite"/>
    </source>
</evidence>
<dbReference type="InterPro" id="IPR029058">
    <property type="entry name" value="AB_hydrolase_fold"/>
</dbReference>
<dbReference type="Pfam" id="PF00561">
    <property type="entry name" value="Abhydrolase_1"/>
    <property type="match status" value="1"/>
</dbReference>
<feature type="chain" id="PRO_5047383283" evidence="2">
    <location>
        <begin position="28"/>
        <end position="240"/>
    </location>
</feature>
<comment type="caution">
    <text evidence="4">The sequence shown here is derived from an EMBL/GenBank/DDBJ whole genome shotgun (WGS) entry which is preliminary data.</text>
</comment>
<dbReference type="Proteomes" id="UP001597083">
    <property type="component" value="Unassembled WGS sequence"/>
</dbReference>
<sequence>AKRRKRRKRRWVAGLAAVALVAGTAWAVLTRDGSVGHFRSIEGRDRFMANYQRAMRRLPKPEAAFDLRTSFGVVRMYRFRGANPSLPPLVLLPGRAAPTPFWGDNLPSLLAQRNVYTVDLLGEPGASVQGSPIRTHGEQARWLHEALAGLPEGRLHLLGLSGGGWTAMNLVVRHPVKVASLTLLEPAVTFADLPFEDSGPRHHRRTLGHARSGPGGQGGTRNPEGLQGARVREGVPRHQR</sequence>
<dbReference type="Gene3D" id="3.40.50.1820">
    <property type="entry name" value="alpha/beta hydrolase"/>
    <property type="match status" value="1"/>
</dbReference>
<organism evidence="4 5">
    <name type="scientific">Actinomadura adrarensis</name>
    <dbReference type="NCBI Taxonomy" id="1819600"/>
    <lineage>
        <taxon>Bacteria</taxon>
        <taxon>Bacillati</taxon>
        <taxon>Actinomycetota</taxon>
        <taxon>Actinomycetes</taxon>
        <taxon>Streptosporangiales</taxon>
        <taxon>Thermomonosporaceae</taxon>
        <taxon>Actinomadura</taxon>
    </lineage>
</organism>
<dbReference type="EMBL" id="JBHTIR010003773">
    <property type="protein sequence ID" value="MFD0855762.1"/>
    <property type="molecule type" value="Genomic_DNA"/>
</dbReference>
<gene>
    <name evidence="4" type="ORF">ACFQ07_26205</name>
</gene>
<evidence type="ECO:0000259" key="3">
    <source>
        <dbReference type="Pfam" id="PF00561"/>
    </source>
</evidence>
<dbReference type="GO" id="GO:0016787">
    <property type="term" value="F:hydrolase activity"/>
    <property type="evidence" value="ECO:0007669"/>
    <property type="project" value="UniProtKB-KW"/>
</dbReference>
<proteinExistence type="predicted"/>